<dbReference type="SUPFAM" id="SSF56219">
    <property type="entry name" value="DNase I-like"/>
    <property type="match status" value="1"/>
</dbReference>
<feature type="domain" description="C2H2-type" evidence="16">
    <location>
        <begin position="11"/>
        <end position="33"/>
    </location>
</feature>
<keyword evidence="6 15" id="KW-0812">Transmembrane</keyword>
<dbReference type="SUPFAM" id="SSF57667">
    <property type="entry name" value="beta-beta-alpha zinc fingers"/>
    <property type="match status" value="2"/>
</dbReference>
<comment type="subcellular location">
    <subcellularLocation>
        <location evidence="1">Membrane</location>
        <topology evidence="1">Multi-pass membrane protein</topology>
    </subcellularLocation>
</comment>
<evidence type="ECO:0000256" key="4">
    <source>
        <dbReference type="ARBA" id="ARBA00006335"/>
    </source>
</evidence>
<evidence type="ECO:0000256" key="3">
    <source>
        <dbReference type="ARBA" id="ARBA00004991"/>
    </source>
</evidence>
<dbReference type="Gene3D" id="3.30.160.60">
    <property type="entry name" value="Classic Zinc Finger"/>
    <property type="match status" value="2"/>
</dbReference>
<feature type="transmembrane region" description="Helical" evidence="15">
    <location>
        <begin position="453"/>
        <end position="472"/>
    </location>
</feature>
<dbReference type="InterPro" id="IPR005135">
    <property type="entry name" value="Endo/exonuclease/phosphatase"/>
</dbReference>
<evidence type="ECO:0000256" key="8">
    <source>
        <dbReference type="ARBA" id="ARBA00022801"/>
    </source>
</evidence>
<gene>
    <name evidence="17" type="ORF">CINC_LOCUS12966</name>
</gene>
<dbReference type="GO" id="GO:0016020">
    <property type="term" value="C:membrane"/>
    <property type="evidence" value="ECO:0007669"/>
    <property type="project" value="UniProtKB-SubCell"/>
</dbReference>
<feature type="compositionally biased region" description="Polar residues" evidence="14">
    <location>
        <begin position="314"/>
        <end position="333"/>
    </location>
</feature>
<feature type="domain" description="C2H2-type" evidence="16">
    <location>
        <begin position="97"/>
        <end position="117"/>
    </location>
</feature>
<dbReference type="PANTHER" id="PTHR16320">
    <property type="entry name" value="SPHINGOMYELINASE FAMILY MEMBER"/>
    <property type="match status" value="1"/>
</dbReference>
<keyword evidence="10" id="KW-0746">Sphingolipid metabolism</keyword>
<dbReference type="PANTHER" id="PTHR16320:SF24">
    <property type="entry name" value="PHOSPHODIESTERASE, PUTATIVE-RELATED"/>
    <property type="match status" value="1"/>
</dbReference>
<evidence type="ECO:0000313" key="17">
    <source>
        <dbReference type="EMBL" id="CAD0198694.1"/>
    </source>
</evidence>
<evidence type="ECO:0000256" key="6">
    <source>
        <dbReference type="ARBA" id="ARBA00022692"/>
    </source>
</evidence>
<dbReference type="EMBL" id="LR824012">
    <property type="protein sequence ID" value="CAD0198694.1"/>
    <property type="molecule type" value="Genomic_DNA"/>
</dbReference>
<keyword evidence="8" id="KW-0378">Hydrolase</keyword>
<comment type="similarity">
    <text evidence="4">Belongs to the neutral sphingomyelinase family.</text>
</comment>
<dbReference type="AlphaFoldDB" id="A0A9N8PXV4"/>
<dbReference type="SMART" id="SM00355">
    <property type="entry name" value="ZnF_C2H2"/>
    <property type="match status" value="3"/>
</dbReference>
<feature type="domain" description="C2H2-type" evidence="16">
    <location>
        <begin position="41"/>
        <end position="64"/>
    </location>
</feature>
<evidence type="ECO:0000256" key="15">
    <source>
        <dbReference type="SAM" id="Phobius"/>
    </source>
</evidence>
<feature type="transmembrane region" description="Helical" evidence="15">
    <location>
        <begin position="427"/>
        <end position="447"/>
    </location>
</feature>
<dbReference type="PROSITE" id="PS00028">
    <property type="entry name" value="ZINC_FINGER_C2H2_1"/>
    <property type="match status" value="3"/>
</dbReference>
<evidence type="ECO:0000256" key="2">
    <source>
        <dbReference type="ARBA" id="ARBA00004760"/>
    </source>
</evidence>
<dbReference type="GO" id="GO:0046872">
    <property type="term" value="F:metal ion binding"/>
    <property type="evidence" value="ECO:0007669"/>
    <property type="project" value="UniProtKB-KW"/>
</dbReference>
<reference evidence="17" key="1">
    <citation type="submission" date="2021-12" db="EMBL/GenBank/DDBJ databases">
        <authorList>
            <person name="King R."/>
        </authorList>
    </citation>
    <scope>NUCLEOTIDE SEQUENCE</scope>
</reference>
<evidence type="ECO:0000313" key="18">
    <source>
        <dbReference type="Proteomes" id="UP001154114"/>
    </source>
</evidence>
<evidence type="ECO:0000256" key="13">
    <source>
        <dbReference type="ARBA" id="ARBA00023136"/>
    </source>
</evidence>
<dbReference type="EC" id="3.1.4.12" evidence="5"/>
<evidence type="ECO:0000256" key="9">
    <source>
        <dbReference type="ARBA" id="ARBA00022842"/>
    </source>
</evidence>
<sequence>MEEQQKRVYYCSYQGCASFFDRPYRLAQHFLAHNNIRPYPCNHPNCFKAYTSKSHLDRHIVTVHMPHENDVVYRHYSRKSNLKQHILVKHMKMLHECHICNAQLSTKSKLNYHVQLHDKEVVVRKPKTNADRKPRVDEGSFKSSTALKLAGLSEPPSETDSSPSSPVNLSIKTDGVNGSGLCVFSKWMIQDVFFHQWTLNGYIHKIHHGDWFGGKGVGLCRIKHGNRLINVYCTHLHAEYHEDDIYLAHRVLQAHSTAELVNLTTSPADISILAGDLNAAPGDISFKIITQLPKLIDPFSIEHKQNDFNDLKQVGTSDNANNSYSDPRLSKTNPEGKRIDHILYKVNPAWEAEVVNLGNPLPTRVPGKEFSYSDHNAVSVQLHLTPSDNKTLQKETSFDDAFDETATQAIKVCEEAMVNISKSKTMYLTLGGLILMFLIGTVGFWPNMVLYDIIKVFITGISFYYLIMGTFWNNIEMNSLKAGLSALENFCRTRVKDREECISFTPNDK</sequence>
<feature type="region of interest" description="Disordered" evidence="14">
    <location>
        <begin position="311"/>
        <end position="333"/>
    </location>
</feature>
<keyword evidence="12" id="KW-0443">Lipid metabolism</keyword>
<keyword evidence="7" id="KW-0479">Metal-binding</keyword>
<keyword evidence="13 15" id="KW-0472">Membrane</keyword>
<comment type="pathway">
    <text evidence="3">Sphingolipid metabolism.</text>
</comment>
<keyword evidence="18" id="KW-1185">Reference proteome</keyword>
<keyword evidence="11 15" id="KW-1133">Transmembrane helix</keyword>
<evidence type="ECO:0000256" key="14">
    <source>
        <dbReference type="SAM" id="MobiDB-lite"/>
    </source>
</evidence>
<dbReference type="Pfam" id="PF03372">
    <property type="entry name" value="Exo_endo_phos"/>
    <property type="match status" value="1"/>
</dbReference>
<dbReference type="OrthoDB" id="387657at2759"/>
<dbReference type="GO" id="GO:0006665">
    <property type="term" value="P:sphingolipid metabolic process"/>
    <property type="evidence" value="ECO:0007669"/>
    <property type="project" value="UniProtKB-KW"/>
</dbReference>
<dbReference type="Proteomes" id="UP001154114">
    <property type="component" value="Chromosome 9"/>
</dbReference>
<protein>
    <recommendedName>
        <fullName evidence="5">sphingomyelin phosphodiesterase</fullName>
        <ecNumber evidence="5">3.1.4.12</ecNumber>
    </recommendedName>
</protein>
<dbReference type="InterPro" id="IPR036691">
    <property type="entry name" value="Endo/exonu/phosph_ase_sf"/>
</dbReference>
<dbReference type="InterPro" id="IPR038772">
    <property type="entry name" value="Sph/SMPD2-like"/>
</dbReference>
<dbReference type="Gene3D" id="3.60.10.10">
    <property type="entry name" value="Endonuclease/exonuclease/phosphatase"/>
    <property type="match status" value="1"/>
</dbReference>
<evidence type="ECO:0000256" key="12">
    <source>
        <dbReference type="ARBA" id="ARBA00023098"/>
    </source>
</evidence>
<evidence type="ECO:0000256" key="10">
    <source>
        <dbReference type="ARBA" id="ARBA00022919"/>
    </source>
</evidence>
<evidence type="ECO:0000256" key="11">
    <source>
        <dbReference type="ARBA" id="ARBA00022989"/>
    </source>
</evidence>
<evidence type="ECO:0000259" key="16">
    <source>
        <dbReference type="PROSITE" id="PS00028"/>
    </source>
</evidence>
<dbReference type="GO" id="GO:0004767">
    <property type="term" value="F:sphingomyelin phosphodiesterase activity"/>
    <property type="evidence" value="ECO:0007669"/>
    <property type="project" value="UniProtKB-EC"/>
</dbReference>
<accession>A0A9N8PXV4</accession>
<comment type="pathway">
    <text evidence="2">Lipid metabolism; sphingolipid metabolism.</text>
</comment>
<evidence type="ECO:0000256" key="1">
    <source>
        <dbReference type="ARBA" id="ARBA00004141"/>
    </source>
</evidence>
<organism evidence="17 18">
    <name type="scientific">Chrysodeixis includens</name>
    <name type="common">Soybean looper</name>
    <name type="synonym">Pseudoplusia includens</name>
    <dbReference type="NCBI Taxonomy" id="689277"/>
    <lineage>
        <taxon>Eukaryota</taxon>
        <taxon>Metazoa</taxon>
        <taxon>Ecdysozoa</taxon>
        <taxon>Arthropoda</taxon>
        <taxon>Hexapoda</taxon>
        <taxon>Insecta</taxon>
        <taxon>Pterygota</taxon>
        <taxon>Neoptera</taxon>
        <taxon>Endopterygota</taxon>
        <taxon>Lepidoptera</taxon>
        <taxon>Glossata</taxon>
        <taxon>Ditrysia</taxon>
        <taxon>Noctuoidea</taxon>
        <taxon>Noctuidae</taxon>
        <taxon>Plusiinae</taxon>
        <taxon>Chrysodeixis</taxon>
    </lineage>
</organism>
<name>A0A9N8PXV4_CHRIL</name>
<keyword evidence="9" id="KW-0460">Magnesium</keyword>
<evidence type="ECO:0000256" key="7">
    <source>
        <dbReference type="ARBA" id="ARBA00022723"/>
    </source>
</evidence>
<dbReference type="InterPro" id="IPR013087">
    <property type="entry name" value="Znf_C2H2_type"/>
</dbReference>
<dbReference type="InterPro" id="IPR036236">
    <property type="entry name" value="Znf_C2H2_sf"/>
</dbReference>
<proteinExistence type="inferred from homology"/>
<evidence type="ECO:0000256" key="5">
    <source>
        <dbReference type="ARBA" id="ARBA00012369"/>
    </source>
</evidence>